<keyword evidence="2" id="KW-0238">DNA-binding</keyword>
<dbReference type="EMBL" id="CM009756">
    <property type="protein sequence ID" value="PUZ43924.1"/>
    <property type="molecule type" value="Genomic_DNA"/>
</dbReference>
<dbReference type="STRING" id="1504633.A0A2T7CKQ8"/>
<reference evidence="7 8" key="1">
    <citation type="submission" date="2018-04" db="EMBL/GenBank/DDBJ databases">
        <title>WGS assembly of Panicum hallii var. hallii HAL2.</title>
        <authorList>
            <person name="Lovell J."/>
            <person name="Jenkins J."/>
            <person name="Lowry D."/>
            <person name="Mamidi S."/>
            <person name="Sreedasyam A."/>
            <person name="Weng X."/>
            <person name="Barry K."/>
            <person name="Bonette J."/>
            <person name="Campitelli B."/>
            <person name="Daum C."/>
            <person name="Gordon S."/>
            <person name="Gould B."/>
            <person name="Lipzen A."/>
            <person name="MacQueen A."/>
            <person name="Palacio-Mejia J."/>
            <person name="Plott C."/>
            <person name="Shakirov E."/>
            <person name="Shu S."/>
            <person name="Yoshinaga Y."/>
            <person name="Zane M."/>
            <person name="Rokhsar D."/>
            <person name="Grimwood J."/>
            <person name="Schmutz J."/>
            <person name="Juenger T."/>
        </authorList>
    </citation>
    <scope>NUCLEOTIDE SEQUENCE [LARGE SCALE GENOMIC DNA]</scope>
    <source>
        <strain evidence="8">cv. HAL2</strain>
    </source>
</reference>
<keyword evidence="1" id="KW-0805">Transcription regulation</keyword>
<evidence type="ECO:0000256" key="3">
    <source>
        <dbReference type="ARBA" id="ARBA00023163"/>
    </source>
</evidence>
<dbReference type="PANTHER" id="PTHR31719">
    <property type="entry name" value="NAC TRANSCRIPTION FACTOR 56"/>
    <property type="match status" value="1"/>
</dbReference>
<dbReference type="PANTHER" id="PTHR31719:SF88">
    <property type="entry name" value="OS07G0272700 PROTEIN"/>
    <property type="match status" value="1"/>
</dbReference>
<feature type="region of interest" description="Disordered" evidence="5">
    <location>
        <begin position="325"/>
        <end position="352"/>
    </location>
</feature>
<dbReference type="OrthoDB" id="694530at2759"/>
<feature type="compositionally biased region" description="Low complexity" evidence="5">
    <location>
        <begin position="336"/>
        <end position="352"/>
    </location>
</feature>
<dbReference type="PROSITE" id="PS51005">
    <property type="entry name" value="NAC"/>
    <property type="match status" value="1"/>
</dbReference>
<sequence>MEASRFGFDPSLPSACKFDPTDADIVAHYLLPRAAGVPDPPYAHAVIEDDTCSCPPWELLRRHGHGGSDHAFFVGPPGDPAANGGRACRRVRGGGGLWRGQKGEESDLVVARGGRGGAELRLRYRRYNLAYYRAGDPSTSGWVMHEYHILRPKLLPGAVLSRIRITDKGKEERKKQQEAAAAAAKKVAPGPAHQPGRSNYLVDDHAAAVASDAEGTSSGAQSGVIPQGDDGGGGGGGVGETTGGYRTNFLSVGEGDGYYAGDSNSYFNFHQDQPGPSSYLVYGHAAGNAVALNDGGAGTSGAQSDAVHQGGDVYGGGVAGETTGGYDTNFFNTPESATDATSTTAATTSKRT</sequence>
<keyword evidence="4" id="KW-0539">Nucleus</keyword>
<keyword evidence="3" id="KW-0804">Transcription</keyword>
<evidence type="ECO:0000256" key="4">
    <source>
        <dbReference type="ARBA" id="ARBA00023242"/>
    </source>
</evidence>
<dbReference type="SUPFAM" id="SSF101941">
    <property type="entry name" value="NAC domain"/>
    <property type="match status" value="1"/>
</dbReference>
<feature type="compositionally biased region" description="Low complexity" evidence="5">
    <location>
        <begin position="178"/>
        <end position="191"/>
    </location>
</feature>
<feature type="region of interest" description="Disordered" evidence="5">
    <location>
        <begin position="168"/>
        <end position="240"/>
    </location>
</feature>
<dbReference type="Pfam" id="PF02365">
    <property type="entry name" value="NAM"/>
    <property type="match status" value="1"/>
</dbReference>
<proteinExistence type="predicted"/>
<accession>A0A2T7CKQ8</accession>
<feature type="compositionally biased region" description="Basic and acidic residues" evidence="5">
    <location>
        <begin position="168"/>
        <end position="177"/>
    </location>
</feature>
<protein>
    <recommendedName>
        <fullName evidence="6">NAC domain-containing protein</fullName>
    </recommendedName>
</protein>
<dbReference type="Proteomes" id="UP000244336">
    <property type="component" value="Chromosome 8"/>
</dbReference>
<dbReference type="Gramene" id="PUZ43924">
    <property type="protein sequence ID" value="PUZ43924"/>
    <property type="gene ID" value="GQ55_8G045700"/>
</dbReference>
<organism evidence="7 8">
    <name type="scientific">Panicum hallii var. hallii</name>
    <dbReference type="NCBI Taxonomy" id="1504633"/>
    <lineage>
        <taxon>Eukaryota</taxon>
        <taxon>Viridiplantae</taxon>
        <taxon>Streptophyta</taxon>
        <taxon>Embryophyta</taxon>
        <taxon>Tracheophyta</taxon>
        <taxon>Spermatophyta</taxon>
        <taxon>Magnoliopsida</taxon>
        <taxon>Liliopsida</taxon>
        <taxon>Poales</taxon>
        <taxon>Poaceae</taxon>
        <taxon>PACMAD clade</taxon>
        <taxon>Panicoideae</taxon>
        <taxon>Panicodae</taxon>
        <taxon>Paniceae</taxon>
        <taxon>Panicinae</taxon>
        <taxon>Panicum</taxon>
        <taxon>Panicum sect. Panicum</taxon>
    </lineage>
</organism>
<dbReference type="Gene3D" id="2.170.150.80">
    <property type="entry name" value="NAC domain"/>
    <property type="match status" value="1"/>
</dbReference>
<evidence type="ECO:0000259" key="6">
    <source>
        <dbReference type="PROSITE" id="PS51005"/>
    </source>
</evidence>
<evidence type="ECO:0000256" key="2">
    <source>
        <dbReference type="ARBA" id="ARBA00023125"/>
    </source>
</evidence>
<dbReference type="AlphaFoldDB" id="A0A2T7CKQ8"/>
<evidence type="ECO:0000256" key="5">
    <source>
        <dbReference type="SAM" id="MobiDB-lite"/>
    </source>
</evidence>
<gene>
    <name evidence="7" type="ORF">GQ55_8G045700</name>
</gene>
<name>A0A2T7CKQ8_9POAL</name>
<evidence type="ECO:0000256" key="1">
    <source>
        <dbReference type="ARBA" id="ARBA00023015"/>
    </source>
</evidence>
<dbReference type="InterPro" id="IPR036093">
    <property type="entry name" value="NAC_dom_sf"/>
</dbReference>
<dbReference type="InterPro" id="IPR003441">
    <property type="entry name" value="NAC-dom"/>
</dbReference>
<keyword evidence="8" id="KW-1185">Reference proteome</keyword>
<feature type="compositionally biased region" description="Gly residues" evidence="5">
    <location>
        <begin position="229"/>
        <end position="240"/>
    </location>
</feature>
<evidence type="ECO:0000313" key="8">
    <source>
        <dbReference type="Proteomes" id="UP000244336"/>
    </source>
</evidence>
<dbReference type="GO" id="GO:0003677">
    <property type="term" value="F:DNA binding"/>
    <property type="evidence" value="ECO:0007669"/>
    <property type="project" value="UniProtKB-KW"/>
</dbReference>
<evidence type="ECO:0000313" key="7">
    <source>
        <dbReference type="EMBL" id="PUZ43924.1"/>
    </source>
</evidence>
<feature type="domain" description="NAC" evidence="6">
    <location>
        <begin position="12"/>
        <end position="166"/>
    </location>
</feature>
<dbReference type="GO" id="GO:0006355">
    <property type="term" value="P:regulation of DNA-templated transcription"/>
    <property type="evidence" value="ECO:0007669"/>
    <property type="project" value="InterPro"/>
</dbReference>